<keyword evidence="1" id="KW-1133">Transmembrane helix</keyword>
<dbReference type="EMBL" id="JALNTZ010000008">
    <property type="protein sequence ID" value="KAJ3642246.1"/>
    <property type="molecule type" value="Genomic_DNA"/>
</dbReference>
<evidence type="ECO:0008006" key="4">
    <source>
        <dbReference type="Google" id="ProtNLM"/>
    </source>
</evidence>
<keyword evidence="1" id="KW-0472">Membrane</keyword>
<evidence type="ECO:0000256" key="1">
    <source>
        <dbReference type="SAM" id="Phobius"/>
    </source>
</evidence>
<accession>A0AA38M3P6</accession>
<feature type="transmembrane region" description="Helical" evidence="1">
    <location>
        <begin position="119"/>
        <end position="138"/>
    </location>
</feature>
<keyword evidence="1" id="KW-0812">Transmembrane</keyword>
<feature type="transmembrane region" description="Helical" evidence="1">
    <location>
        <begin position="89"/>
        <end position="107"/>
    </location>
</feature>
<protein>
    <recommendedName>
        <fullName evidence="4">Protein YIPF3</fullName>
    </recommendedName>
</protein>
<dbReference type="Proteomes" id="UP001168821">
    <property type="component" value="Unassembled WGS sequence"/>
</dbReference>
<organism evidence="2 3">
    <name type="scientific">Zophobas morio</name>
    <dbReference type="NCBI Taxonomy" id="2755281"/>
    <lineage>
        <taxon>Eukaryota</taxon>
        <taxon>Metazoa</taxon>
        <taxon>Ecdysozoa</taxon>
        <taxon>Arthropoda</taxon>
        <taxon>Hexapoda</taxon>
        <taxon>Insecta</taxon>
        <taxon>Pterygota</taxon>
        <taxon>Neoptera</taxon>
        <taxon>Endopterygota</taxon>
        <taxon>Coleoptera</taxon>
        <taxon>Polyphaga</taxon>
        <taxon>Cucujiformia</taxon>
        <taxon>Tenebrionidae</taxon>
        <taxon>Zophobas</taxon>
    </lineage>
</organism>
<reference evidence="2" key="1">
    <citation type="journal article" date="2023" name="G3 (Bethesda)">
        <title>Whole genome assemblies of Zophobas morio and Tenebrio molitor.</title>
        <authorList>
            <person name="Kaur S."/>
            <person name="Stinson S.A."/>
            <person name="diCenzo G.C."/>
        </authorList>
    </citation>
    <scope>NUCLEOTIDE SEQUENCE</scope>
    <source>
        <strain evidence="2">QUZm001</strain>
    </source>
</reference>
<evidence type="ECO:0000313" key="3">
    <source>
        <dbReference type="Proteomes" id="UP001168821"/>
    </source>
</evidence>
<feature type="transmembrane region" description="Helical" evidence="1">
    <location>
        <begin position="144"/>
        <end position="169"/>
    </location>
</feature>
<gene>
    <name evidence="2" type="ORF">Zmor_025048</name>
</gene>
<feature type="transmembrane region" description="Helical" evidence="1">
    <location>
        <begin position="25"/>
        <end position="45"/>
    </location>
</feature>
<feature type="transmembrane region" description="Helical" evidence="1">
    <location>
        <begin position="176"/>
        <end position="197"/>
    </location>
</feature>
<evidence type="ECO:0000313" key="2">
    <source>
        <dbReference type="EMBL" id="KAJ3642246.1"/>
    </source>
</evidence>
<keyword evidence="3" id="KW-1185">Reference proteome</keyword>
<sequence>MASSVVFIGSPEKSPKNFKHIVKQLFFVAPGDVIFRIFAAFVPPITKKYQKVYVDLLGPLLGLLILAAFVNYGYKFKVVTAGQSPTETVLVYSALMPLLCFMLCKMGRSRITVSETASLIGYGLYGHIVTLVFSFLCFQERSNFFFFVCLTVFGGLSTLRIALVILGTLVAPAARLLVCSVVSIANILFLIFVHFVYMHRTFTHEAYAP</sequence>
<proteinExistence type="predicted"/>
<name>A0AA38M3P6_9CUCU</name>
<feature type="transmembrane region" description="Helical" evidence="1">
    <location>
        <begin position="52"/>
        <end position="74"/>
    </location>
</feature>
<comment type="caution">
    <text evidence="2">The sequence shown here is derived from an EMBL/GenBank/DDBJ whole genome shotgun (WGS) entry which is preliminary data.</text>
</comment>
<dbReference type="AlphaFoldDB" id="A0AA38M3P6"/>